<dbReference type="Gene3D" id="6.10.250.690">
    <property type="match status" value="1"/>
</dbReference>
<dbReference type="InterPro" id="IPR001867">
    <property type="entry name" value="OmpR/PhoB-type_DNA-bd"/>
</dbReference>
<gene>
    <name evidence="10" type="ORF">DealDRAFT_1279</name>
</gene>
<dbReference type="eggNOG" id="COG0745">
    <property type="taxonomic scope" value="Bacteria"/>
</dbReference>
<dbReference type="Gene3D" id="3.40.50.2300">
    <property type="match status" value="1"/>
</dbReference>
<accession>C0GFM0</accession>
<feature type="modified residue" description="4-aspartylphosphate" evidence="6">
    <location>
        <position position="53"/>
    </location>
</feature>
<dbReference type="GO" id="GO:0006355">
    <property type="term" value="P:regulation of DNA-templated transcription"/>
    <property type="evidence" value="ECO:0007669"/>
    <property type="project" value="InterPro"/>
</dbReference>
<evidence type="ECO:0000256" key="2">
    <source>
        <dbReference type="ARBA" id="ARBA00023012"/>
    </source>
</evidence>
<evidence type="ECO:0000256" key="7">
    <source>
        <dbReference type="PROSITE-ProRule" id="PRU01091"/>
    </source>
</evidence>
<feature type="DNA-binding region" description="OmpR/PhoB-type" evidence="7">
    <location>
        <begin position="130"/>
        <end position="229"/>
    </location>
</feature>
<evidence type="ECO:0000256" key="6">
    <source>
        <dbReference type="PROSITE-ProRule" id="PRU00169"/>
    </source>
</evidence>
<sequence>MTEKILVVDDEEKIRRILRQVLENEGFTVLEAENGSEALSVFLNKNPVLVILDVMMPEMDGIEFLKKIRPQFDTPVIILSAKDALVDKAVGFTLDIDDYVSKPFSALEMAMRVKAVLKRYRKVEKSSAAQDIVKIGELEINFDSYQLFAGGEEIDLTPREFKLLGILMRNAGMVLSREQLLELADDREYFGDLNVINVFVRRLRQKIEKDPANPKYLQTVWGVGYKFSKI</sequence>
<dbReference type="GO" id="GO:0032993">
    <property type="term" value="C:protein-DNA complex"/>
    <property type="evidence" value="ECO:0007669"/>
    <property type="project" value="TreeGrafter"/>
</dbReference>
<dbReference type="PANTHER" id="PTHR48111:SF40">
    <property type="entry name" value="PHOSPHATE REGULON TRANSCRIPTIONAL REGULATORY PROTEIN PHOB"/>
    <property type="match status" value="1"/>
</dbReference>
<keyword evidence="11" id="KW-1185">Reference proteome</keyword>
<feature type="domain" description="OmpR/PhoB-type" evidence="9">
    <location>
        <begin position="130"/>
        <end position="229"/>
    </location>
</feature>
<protein>
    <submittedName>
        <fullName evidence="10">Two component transcriptional regulator, winged helix family</fullName>
    </submittedName>
</protein>
<dbReference type="PROSITE" id="PS50110">
    <property type="entry name" value="RESPONSE_REGULATORY"/>
    <property type="match status" value="1"/>
</dbReference>
<feature type="domain" description="Response regulatory" evidence="8">
    <location>
        <begin position="4"/>
        <end position="117"/>
    </location>
</feature>
<dbReference type="InterPro" id="IPR036388">
    <property type="entry name" value="WH-like_DNA-bd_sf"/>
</dbReference>
<dbReference type="SUPFAM" id="SSF52172">
    <property type="entry name" value="CheY-like"/>
    <property type="match status" value="1"/>
</dbReference>
<evidence type="ECO:0000313" key="11">
    <source>
        <dbReference type="Proteomes" id="UP000006443"/>
    </source>
</evidence>
<keyword evidence="1 6" id="KW-0597">Phosphoprotein</keyword>
<dbReference type="InterPro" id="IPR011006">
    <property type="entry name" value="CheY-like_superfamily"/>
</dbReference>
<keyword evidence="3" id="KW-0805">Transcription regulation</keyword>
<keyword evidence="2" id="KW-0902">Two-component regulatory system</keyword>
<dbReference type="Proteomes" id="UP000006443">
    <property type="component" value="Unassembled WGS sequence"/>
</dbReference>
<evidence type="ECO:0000313" key="10">
    <source>
        <dbReference type="EMBL" id="EEG77980.1"/>
    </source>
</evidence>
<evidence type="ECO:0000256" key="5">
    <source>
        <dbReference type="ARBA" id="ARBA00023163"/>
    </source>
</evidence>
<proteinExistence type="predicted"/>
<dbReference type="STRING" id="555088.DealDRAFT_1279"/>
<dbReference type="CDD" id="cd17574">
    <property type="entry name" value="REC_OmpR"/>
    <property type="match status" value="1"/>
</dbReference>
<dbReference type="InterPro" id="IPR039420">
    <property type="entry name" value="WalR-like"/>
</dbReference>
<keyword evidence="4 7" id="KW-0238">DNA-binding</keyword>
<dbReference type="AlphaFoldDB" id="C0GFM0"/>
<dbReference type="Gene3D" id="1.10.10.10">
    <property type="entry name" value="Winged helix-like DNA-binding domain superfamily/Winged helix DNA-binding domain"/>
    <property type="match status" value="1"/>
</dbReference>
<organism evidence="10 11">
    <name type="scientific">Dethiobacter alkaliphilus AHT 1</name>
    <dbReference type="NCBI Taxonomy" id="555088"/>
    <lineage>
        <taxon>Bacteria</taxon>
        <taxon>Bacillati</taxon>
        <taxon>Bacillota</taxon>
        <taxon>Dethiobacteria</taxon>
        <taxon>Dethiobacterales</taxon>
        <taxon>Dethiobacteraceae</taxon>
        <taxon>Dethiobacter</taxon>
    </lineage>
</organism>
<dbReference type="GO" id="GO:0000976">
    <property type="term" value="F:transcription cis-regulatory region binding"/>
    <property type="evidence" value="ECO:0007669"/>
    <property type="project" value="TreeGrafter"/>
</dbReference>
<name>C0GFM0_DETAL</name>
<dbReference type="EMBL" id="ACJM01000005">
    <property type="protein sequence ID" value="EEG77980.1"/>
    <property type="molecule type" value="Genomic_DNA"/>
</dbReference>
<dbReference type="Pfam" id="PF00486">
    <property type="entry name" value="Trans_reg_C"/>
    <property type="match status" value="1"/>
</dbReference>
<dbReference type="FunFam" id="1.10.10.10:FF:000018">
    <property type="entry name" value="DNA-binding response regulator ResD"/>
    <property type="match status" value="1"/>
</dbReference>
<dbReference type="InterPro" id="IPR001789">
    <property type="entry name" value="Sig_transdc_resp-reg_receiver"/>
</dbReference>
<dbReference type="PROSITE" id="PS51755">
    <property type="entry name" value="OMPR_PHOB"/>
    <property type="match status" value="1"/>
</dbReference>
<evidence type="ECO:0000259" key="8">
    <source>
        <dbReference type="PROSITE" id="PS50110"/>
    </source>
</evidence>
<keyword evidence="5" id="KW-0804">Transcription</keyword>
<comment type="caution">
    <text evidence="10">The sequence shown here is derived from an EMBL/GenBank/DDBJ whole genome shotgun (WGS) entry which is preliminary data.</text>
</comment>
<dbReference type="GO" id="GO:0005829">
    <property type="term" value="C:cytosol"/>
    <property type="evidence" value="ECO:0007669"/>
    <property type="project" value="TreeGrafter"/>
</dbReference>
<dbReference type="GO" id="GO:0000156">
    <property type="term" value="F:phosphorelay response regulator activity"/>
    <property type="evidence" value="ECO:0007669"/>
    <property type="project" value="TreeGrafter"/>
</dbReference>
<reference evidence="10 11" key="1">
    <citation type="submission" date="2009-02" db="EMBL/GenBank/DDBJ databases">
        <title>Sequencing of the draft genome and assembly of Dethiobacter alkaliphilus AHT 1.</title>
        <authorList>
            <consortium name="US DOE Joint Genome Institute (JGI-PGF)"/>
            <person name="Lucas S."/>
            <person name="Copeland A."/>
            <person name="Lapidus A."/>
            <person name="Glavina del Rio T."/>
            <person name="Dalin E."/>
            <person name="Tice H."/>
            <person name="Bruce D."/>
            <person name="Goodwin L."/>
            <person name="Pitluck S."/>
            <person name="Larimer F."/>
            <person name="Land M.L."/>
            <person name="Hauser L."/>
            <person name="Muyzer G."/>
        </authorList>
    </citation>
    <scope>NUCLEOTIDE SEQUENCE [LARGE SCALE GENOMIC DNA]</scope>
    <source>
        <strain evidence="10 11">AHT 1</strain>
    </source>
</reference>
<dbReference type="SMART" id="SM00862">
    <property type="entry name" value="Trans_reg_C"/>
    <property type="match status" value="1"/>
</dbReference>
<dbReference type="FunFam" id="3.40.50.2300:FF:000001">
    <property type="entry name" value="DNA-binding response regulator PhoB"/>
    <property type="match status" value="1"/>
</dbReference>
<evidence type="ECO:0000256" key="1">
    <source>
        <dbReference type="ARBA" id="ARBA00022553"/>
    </source>
</evidence>
<dbReference type="RefSeq" id="WP_008515912.1">
    <property type="nucleotide sequence ID" value="NZ_ACJM01000005.1"/>
</dbReference>
<dbReference type="PANTHER" id="PTHR48111">
    <property type="entry name" value="REGULATOR OF RPOS"/>
    <property type="match status" value="1"/>
</dbReference>
<dbReference type="CDD" id="cd00383">
    <property type="entry name" value="trans_reg_C"/>
    <property type="match status" value="1"/>
</dbReference>
<evidence type="ECO:0000256" key="3">
    <source>
        <dbReference type="ARBA" id="ARBA00023015"/>
    </source>
</evidence>
<evidence type="ECO:0000256" key="4">
    <source>
        <dbReference type="ARBA" id="ARBA00023125"/>
    </source>
</evidence>
<dbReference type="SMART" id="SM00448">
    <property type="entry name" value="REC"/>
    <property type="match status" value="1"/>
</dbReference>
<dbReference type="Pfam" id="PF00072">
    <property type="entry name" value="Response_reg"/>
    <property type="match status" value="1"/>
</dbReference>
<evidence type="ECO:0000259" key="9">
    <source>
        <dbReference type="PROSITE" id="PS51755"/>
    </source>
</evidence>